<evidence type="ECO:0000313" key="1">
    <source>
        <dbReference type="EMBL" id="CAG8686098.1"/>
    </source>
</evidence>
<dbReference type="Proteomes" id="UP000789375">
    <property type="component" value="Unassembled WGS sequence"/>
</dbReference>
<dbReference type="EMBL" id="CAJVPP010007289">
    <property type="protein sequence ID" value="CAG8686098.1"/>
    <property type="molecule type" value="Genomic_DNA"/>
</dbReference>
<accession>A0A9N9HJB1</accession>
<dbReference type="AlphaFoldDB" id="A0A9N9HJB1"/>
<organism evidence="1 2">
    <name type="scientific">Funneliformis mosseae</name>
    <name type="common">Endomycorrhizal fungus</name>
    <name type="synonym">Glomus mosseae</name>
    <dbReference type="NCBI Taxonomy" id="27381"/>
    <lineage>
        <taxon>Eukaryota</taxon>
        <taxon>Fungi</taxon>
        <taxon>Fungi incertae sedis</taxon>
        <taxon>Mucoromycota</taxon>
        <taxon>Glomeromycotina</taxon>
        <taxon>Glomeromycetes</taxon>
        <taxon>Glomerales</taxon>
        <taxon>Glomeraceae</taxon>
        <taxon>Funneliformis</taxon>
    </lineage>
</organism>
<evidence type="ECO:0000313" key="2">
    <source>
        <dbReference type="Proteomes" id="UP000789375"/>
    </source>
</evidence>
<proteinExistence type="predicted"/>
<feature type="non-terminal residue" evidence="1">
    <location>
        <position position="1"/>
    </location>
</feature>
<gene>
    <name evidence="1" type="ORF">FMOSSE_LOCUS13144</name>
</gene>
<reference evidence="1" key="1">
    <citation type="submission" date="2021-06" db="EMBL/GenBank/DDBJ databases">
        <authorList>
            <person name="Kallberg Y."/>
            <person name="Tangrot J."/>
            <person name="Rosling A."/>
        </authorList>
    </citation>
    <scope>NUCLEOTIDE SEQUENCE</scope>
    <source>
        <strain evidence="1">87-6 pot B 2015</strain>
    </source>
</reference>
<sequence>EYYDTIPSTIHSHQRIFMPRDSTNSSCQTSISRTPNISRQFVRFIDITTLSLNVKSQHIAAEKINLTAKSIAEY</sequence>
<keyword evidence="2" id="KW-1185">Reference proteome</keyword>
<comment type="caution">
    <text evidence="1">The sequence shown here is derived from an EMBL/GenBank/DDBJ whole genome shotgun (WGS) entry which is preliminary data.</text>
</comment>
<protein>
    <submittedName>
        <fullName evidence="1">14911_t:CDS:1</fullName>
    </submittedName>
</protein>
<name>A0A9N9HJB1_FUNMO</name>